<proteinExistence type="predicted"/>
<feature type="chain" id="PRO_5020770089" evidence="1">
    <location>
        <begin position="19"/>
        <end position="208"/>
    </location>
</feature>
<organism evidence="2 3">
    <name type="scientific">Luteimonas aestuarii</name>
    <dbReference type="NCBI Taxonomy" id="453837"/>
    <lineage>
        <taxon>Bacteria</taxon>
        <taxon>Pseudomonadati</taxon>
        <taxon>Pseudomonadota</taxon>
        <taxon>Gammaproteobacteria</taxon>
        <taxon>Lysobacterales</taxon>
        <taxon>Lysobacteraceae</taxon>
        <taxon>Luteimonas</taxon>
    </lineage>
</organism>
<keyword evidence="3" id="KW-1185">Reference proteome</keyword>
<accession>A0A4R5TRW1</accession>
<dbReference type="RefSeq" id="WP_133323412.1">
    <property type="nucleotide sequence ID" value="NZ_SMTF01000016.1"/>
</dbReference>
<dbReference type="Proteomes" id="UP000294796">
    <property type="component" value="Unassembled WGS sequence"/>
</dbReference>
<evidence type="ECO:0000256" key="1">
    <source>
        <dbReference type="SAM" id="SignalP"/>
    </source>
</evidence>
<evidence type="ECO:0000313" key="3">
    <source>
        <dbReference type="Proteomes" id="UP000294796"/>
    </source>
</evidence>
<name>A0A4R5TRW1_9GAMM</name>
<evidence type="ECO:0000313" key="2">
    <source>
        <dbReference type="EMBL" id="TDK21557.1"/>
    </source>
</evidence>
<gene>
    <name evidence="2" type="ORF">E2F46_15100</name>
</gene>
<sequence length="208" mass="22936">MRGGLLLGLLLCLPPCLANGIREDPPHTELAAEYVAGIDQVRWLLAILTCDPAFPFTPVERSPELDLGCRIGAALTHDGIRHALVRVVAEHATHRELREAIAYTKTAEWKIEGSCKVKFPNDPDYRKACIREQVDERQLRIIETTGAREAALRAHVLDTDGGFMGRGIRESIDALETQDPAVFSGFRKECVGFGPRGFCDYILKAGSP</sequence>
<protein>
    <submittedName>
        <fullName evidence="2">Uncharacterized protein</fullName>
    </submittedName>
</protein>
<reference evidence="2 3" key="1">
    <citation type="submission" date="2019-03" db="EMBL/GenBank/DDBJ databases">
        <title>Luteimonas zhaokaii sp.nov., isolated from the rectal contents of Plateau pika in Yushu, Qinghai Province, China.</title>
        <authorList>
            <person name="Zhang G."/>
        </authorList>
    </citation>
    <scope>NUCLEOTIDE SEQUENCE [LARGE SCALE GENOMIC DNA]</scope>
    <source>
        <strain evidence="2 3">B9</strain>
    </source>
</reference>
<comment type="caution">
    <text evidence="2">The sequence shown here is derived from an EMBL/GenBank/DDBJ whole genome shotgun (WGS) entry which is preliminary data.</text>
</comment>
<keyword evidence="1" id="KW-0732">Signal</keyword>
<feature type="signal peptide" evidence="1">
    <location>
        <begin position="1"/>
        <end position="18"/>
    </location>
</feature>
<dbReference type="AlphaFoldDB" id="A0A4R5TRW1"/>
<dbReference type="EMBL" id="SMTF01000016">
    <property type="protein sequence ID" value="TDK21557.1"/>
    <property type="molecule type" value="Genomic_DNA"/>
</dbReference>